<organism evidence="10 11">
    <name type="scientific">Mangrovimicrobium sediminis</name>
    <dbReference type="NCBI Taxonomy" id="2562682"/>
    <lineage>
        <taxon>Bacteria</taxon>
        <taxon>Pseudomonadati</taxon>
        <taxon>Pseudomonadota</taxon>
        <taxon>Gammaproteobacteria</taxon>
        <taxon>Cellvibrionales</taxon>
        <taxon>Halieaceae</taxon>
        <taxon>Mangrovimicrobium</taxon>
    </lineage>
</organism>
<evidence type="ECO:0000313" key="10">
    <source>
        <dbReference type="EMBL" id="TGD75467.1"/>
    </source>
</evidence>
<keyword evidence="2" id="KW-0997">Cell inner membrane</keyword>
<evidence type="ECO:0000259" key="9">
    <source>
        <dbReference type="PROSITE" id="PS50885"/>
    </source>
</evidence>
<feature type="domain" description="Methyl-accepting transducer" evidence="7">
    <location>
        <begin position="446"/>
        <end position="668"/>
    </location>
</feature>
<feature type="domain" description="T-SNARE coiled-coil homology" evidence="8">
    <location>
        <begin position="591"/>
        <end position="653"/>
    </location>
</feature>
<dbReference type="CDD" id="cd06225">
    <property type="entry name" value="HAMP"/>
    <property type="match status" value="1"/>
</dbReference>
<dbReference type="AlphaFoldDB" id="A0A4Z0M7U4"/>
<dbReference type="PROSITE" id="PS50885">
    <property type="entry name" value="HAMP"/>
    <property type="match status" value="1"/>
</dbReference>
<protein>
    <submittedName>
        <fullName evidence="10">Methyl-accepting chemotaxis protein</fullName>
    </submittedName>
</protein>
<proteinExistence type="inferred from homology"/>
<feature type="transmembrane region" description="Helical" evidence="6">
    <location>
        <begin position="341"/>
        <end position="361"/>
    </location>
</feature>
<keyword evidence="6" id="KW-0812">Transmembrane</keyword>
<evidence type="ECO:0000259" key="7">
    <source>
        <dbReference type="PROSITE" id="PS50111"/>
    </source>
</evidence>
<dbReference type="Gene3D" id="6.10.340.10">
    <property type="match status" value="1"/>
</dbReference>
<dbReference type="Gene3D" id="1.10.287.950">
    <property type="entry name" value="Methyl-accepting chemotaxis protein"/>
    <property type="match status" value="1"/>
</dbReference>
<reference evidence="10 11" key="1">
    <citation type="submission" date="2019-04" db="EMBL/GenBank/DDBJ databases">
        <title>Taxonomy of novel Haliea sp. from mangrove soil of West Coast of India.</title>
        <authorList>
            <person name="Verma A."/>
            <person name="Kumar P."/>
            <person name="Krishnamurthi S."/>
        </authorList>
    </citation>
    <scope>NUCLEOTIDE SEQUENCE [LARGE SCALE GENOMIC DNA]</scope>
    <source>
        <strain evidence="10 11">SAOS-164</strain>
    </source>
</reference>
<keyword evidence="6" id="KW-0472">Membrane</keyword>
<feature type="domain" description="HAMP" evidence="9">
    <location>
        <begin position="361"/>
        <end position="413"/>
    </location>
</feature>
<dbReference type="Proteomes" id="UP000298050">
    <property type="component" value="Unassembled WGS sequence"/>
</dbReference>
<dbReference type="PROSITE" id="PS50192">
    <property type="entry name" value="T_SNARE"/>
    <property type="match status" value="1"/>
</dbReference>
<gene>
    <name evidence="10" type="ORF">E4634_03205</name>
</gene>
<dbReference type="Pfam" id="PF00015">
    <property type="entry name" value="MCPsignal"/>
    <property type="match status" value="1"/>
</dbReference>
<evidence type="ECO:0000256" key="4">
    <source>
        <dbReference type="ARBA" id="ARBA00029447"/>
    </source>
</evidence>
<dbReference type="EMBL" id="SRLE01000003">
    <property type="protein sequence ID" value="TGD75467.1"/>
    <property type="molecule type" value="Genomic_DNA"/>
</dbReference>
<dbReference type="GO" id="GO:0005886">
    <property type="term" value="C:plasma membrane"/>
    <property type="evidence" value="ECO:0007669"/>
    <property type="project" value="UniProtKB-SubCell"/>
</dbReference>
<dbReference type="SMART" id="SM00304">
    <property type="entry name" value="HAMP"/>
    <property type="match status" value="1"/>
</dbReference>
<dbReference type="CDD" id="cd11386">
    <property type="entry name" value="MCP_signal"/>
    <property type="match status" value="1"/>
</dbReference>
<dbReference type="PANTHER" id="PTHR32089">
    <property type="entry name" value="METHYL-ACCEPTING CHEMOTAXIS PROTEIN MCPB"/>
    <property type="match status" value="1"/>
</dbReference>
<dbReference type="InterPro" id="IPR004089">
    <property type="entry name" value="MCPsignal_dom"/>
</dbReference>
<dbReference type="Pfam" id="PF00672">
    <property type="entry name" value="HAMP"/>
    <property type="match status" value="1"/>
</dbReference>
<dbReference type="GO" id="GO:0006935">
    <property type="term" value="P:chemotaxis"/>
    <property type="evidence" value="ECO:0007669"/>
    <property type="project" value="UniProtKB-ARBA"/>
</dbReference>
<comment type="caution">
    <text evidence="10">The sequence shown here is derived from an EMBL/GenBank/DDBJ whole genome shotgun (WGS) entry which is preliminary data.</text>
</comment>
<name>A0A4Z0M7U4_9GAMM</name>
<keyword evidence="3 5" id="KW-0807">Transducer</keyword>
<accession>A0A4Z0M7U4</accession>
<keyword evidence="11" id="KW-1185">Reference proteome</keyword>
<dbReference type="SMART" id="SM00283">
    <property type="entry name" value="MA"/>
    <property type="match status" value="1"/>
</dbReference>
<evidence type="ECO:0000259" key="8">
    <source>
        <dbReference type="PROSITE" id="PS50192"/>
    </source>
</evidence>
<evidence type="ECO:0000256" key="1">
    <source>
        <dbReference type="ARBA" id="ARBA00004429"/>
    </source>
</evidence>
<evidence type="ECO:0000256" key="5">
    <source>
        <dbReference type="PROSITE-ProRule" id="PRU00284"/>
    </source>
</evidence>
<keyword evidence="6" id="KW-1133">Transmembrane helix</keyword>
<evidence type="ECO:0000313" key="11">
    <source>
        <dbReference type="Proteomes" id="UP000298050"/>
    </source>
</evidence>
<dbReference type="InterPro" id="IPR000727">
    <property type="entry name" value="T_SNARE_dom"/>
</dbReference>
<evidence type="ECO:0000256" key="3">
    <source>
        <dbReference type="ARBA" id="ARBA00023224"/>
    </source>
</evidence>
<dbReference type="GO" id="GO:0007165">
    <property type="term" value="P:signal transduction"/>
    <property type="evidence" value="ECO:0007669"/>
    <property type="project" value="UniProtKB-KW"/>
</dbReference>
<sequence>MSSFNVTSKLSGLLVVIALLPVVLIGTTIWSSTEHQKEEVLHYYELIAGQLADKIDRNLFERYGDVQAFALNRAIISEDDLIPGNIELESALNGYAKAYGLYPLMLITSPDGAVVAANTKDAKGQSIDTSGLIGRNVSGESWFQDVAAGRYTTRRTHTAPGNDVSDGTVIVDVYIEPMIKKVYPRHSGAVLGFATPIERDGETVGYWYNMADLAAVEEILEAQYAQMKAWGLHDAELTVINDDGLVLVDLDPAVTGSETATKTSAFMSLNLVQSGAESAIEAVAGKSGAIVSHNERKDNEQVAGYAHLRGAMGYPGMNWAVLVRDPAEEALAEVYDARWSFAIRAGISIVILVIGAVFFQWRFSGPLSKMSKVAAFFAERDLSHRVDHSSSDEMGQLASSMNTMAESLEGVVENLSRNAGTLNATSSSLSSSASTVRARTDDTAARASNVASAAEEMSVTMMSVSTAAEESGANVNTVSAAAEEMTATIREIAENAERARGITTKAVHNVNEASDKVSTLSDASRKINTVIDVILEIAEQTKLLALNATIEAARAGEAGKGFAVVASEVKELAQQTNKATEEIRNSIEAIQNSTGETVDQIGNISEVIDEVSAIVSTIASAVEEQSATTQDIARNISQAAMGINDMGNSVREASNASQEIAQDISVVDSSIREISASMSDVSSDAESLAVMGNDLEQLVSSFKVNG</sequence>
<dbReference type="InterPro" id="IPR003660">
    <property type="entry name" value="HAMP_dom"/>
</dbReference>
<evidence type="ECO:0000256" key="6">
    <source>
        <dbReference type="SAM" id="Phobius"/>
    </source>
</evidence>
<evidence type="ECO:0000256" key="2">
    <source>
        <dbReference type="ARBA" id="ARBA00022519"/>
    </source>
</evidence>
<comment type="similarity">
    <text evidence="4">Belongs to the methyl-accepting chemotaxis (MCP) protein family.</text>
</comment>
<dbReference type="SUPFAM" id="SSF58104">
    <property type="entry name" value="Methyl-accepting chemotaxis protein (MCP) signaling domain"/>
    <property type="match status" value="1"/>
</dbReference>
<dbReference type="RefSeq" id="WP_135441170.1">
    <property type="nucleotide sequence ID" value="NZ_SRLE01000003.1"/>
</dbReference>
<dbReference type="PROSITE" id="PS50111">
    <property type="entry name" value="CHEMOTAXIS_TRANSDUC_2"/>
    <property type="match status" value="1"/>
</dbReference>
<keyword evidence="2" id="KW-1003">Cell membrane</keyword>
<dbReference type="PANTHER" id="PTHR32089:SF112">
    <property type="entry name" value="LYSOZYME-LIKE PROTEIN-RELATED"/>
    <property type="match status" value="1"/>
</dbReference>
<dbReference type="OrthoDB" id="9177152at2"/>
<comment type="subcellular location">
    <subcellularLocation>
        <location evidence="1">Cell inner membrane</location>
        <topology evidence="1">Multi-pass membrane protein</topology>
    </subcellularLocation>
</comment>